<proteinExistence type="predicted"/>
<reference evidence="1 2" key="1">
    <citation type="submission" date="2023-09" db="EMBL/GenBank/DDBJ databases">
        <authorList>
            <person name="Rey-Velasco X."/>
        </authorList>
    </citation>
    <scope>NUCLEOTIDE SEQUENCE [LARGE SCALE GENOMIC DNA]</scope>
    <source>
        <strain evidence="1 2">P007</strain>
    </source>
</reference>
<accession>A0ABU3BJD8</accession>
<sequence length="207" mass="23463">MNSKWYVSTLVIIIALIGLNQGQTKVANQQIVIQFTDEETTLESSYDEVLVTITQKLQDLGITDIEIIEDDDAQLSIRYYSEIDAISVKEFLSKNSELILTYTDTDKLPLDDSENEFPENCSLVVSDLQQQTNDGFHKNGKLAFELKQEYNRFSNPVVLHFDDKISLEQDAIVAIAYKINRDIVIAITNTSHTIPQVRAGPCILWNC</sequence>
<gene>
    <name evidence="1" type="ORF">RM520_11640</name>
</gene>
<evidence type="ECO:0000313" key="1">
    <source>
        <dbReference type="EMBL" id="MDT0622280.1"/>
    </source>
</evidence>
<protein>
    <submittedName>
        <fullName evidence="1">Uncharacterized protein</fullName>
    </submittedName>
</protein>
<evidence type="ECO:0000313" key="2">
    <source>
        <dbReference type="Proteomes" id="UP001250662"/>
    </source>
</evidence>
<organism evidence="1 2">
    <name type="scientific">Croceitalea vernalis</name>
    <dbReference type="NCBI Taxonomy" id="3075599"/>
    <lineage>
        <taxon>Bacteria</taxon>
        <taxon>Pseudomonadati</taxon>
        <taxon>Bacteroidota</taxon>
        <taxon>Flavobacteriia</taxon>
        <taxon>Flavobacteriales</taxon>
        <taxon>Flavobacteriaceae</taxon>
        <taxon>Croceitalea</taxon>
    </lineage>
</organism>
<dbReference type="EMBL" id="JAVRHU010000003">
    <property type="protein sequence ID" value="MDT0622280.1"/>
    <property type="molecule type" value="Genomic_DNA"/>
</dbReference>
<dbReference type="RefSeq" id="WP_311388129.1">
    <property type="nucleotide sequence ID" value="NZ_JAVRHU010000003.1"/>
</dbReference>
<dbReference type="Proteomes" id="UP001250662">
    <property type="component" value="Unassembled WGS sequence"/>
</dbReference>
<comment type="caution">
    <text evidence="1">The sequence shown here is derived from an EMBL/GenBank/DDBJ whole genome shotgun (WGS) entry which is preliminary data.</text>
</comment>
<name>A0ABU3BJD8_9FLAO</name>
<keyword evidence="2" id="KW-1185">Reference proteome</keyword>